<evidence type="ECO:0000313" key="1">
    <source>
        <dbReference type="EMBL" id="MFL4471624.1"/>
    </source>
</evidence>
<dbReference type="Proteomes" id="UP001627408">
    <property type="component" value="Unassembled WGS sequence"/>
</dbReference>
<dbReference type="RefSeq" id="WP_407593466.1">
    <property type="nucleotide sequence ID" value="NZ_JBHDIY010000002.1"/>
</dbReference>
<sequence length="142" mass="16111">MYHARPGIKDDAEKRWALPDRAFFAHGACHILAGVFLRTAPRPGFRAERIVPNGTYPGNHIYVTDGHVAFDYRGYVARDRLLAWFRQGWGTRVPGWSGTLEAVRFDLLDTGALNARKMRGPDQYLHDPIPRARAFLATKRHG</sequence>
<evidence type="ECO:0000313" key="2">
    <source>
        <dbReference type="Proteomes" id="UP001627408"/>
    </source>
</evidence>
<organism evidence="1 2">
    <name type="scientific">Tateyamaria armeniaca</name>
    <dbReference type="NCBI Taxonomy" id="2518930"/>
    <lineage>
        <taxon>Bacteria</taxon>
        <taxon>Pseudomonadati</taxon>
        <taxon>Pseudomonadota</taxon>
        <taxon>Alphaproteobacteria</taxon>
        <taxon>Rhodobacterales</taxon>
        <taxon>Roseobacteraceae</taxon>
        <taxon>Tateyamaria</taxon>
    </lineage>
</organism>
<dbReference type="EMBL" id="JBHDIY010000002">
    <property type="protein sequence ID" value="MFL4471624.1"/>
    <property type="molecule type" value="Genomic_DNA"/>
</dbReference>
<gene>
    <name evidence="1" type="ORF">ACERZ8_17735</name>
</gene>
<keyword evidence="2" id="KW-1185">Reference proteome</keyword>
<comment type="caution">
    <text evidence="1">The sequence shown here is derived from an EMBL/GenBank/DDBJ whole genome shotgun (WGS) entry which is preliminary data.</text>
</comment>
<name>A0ABW8V135_9RHOB</name>
<protein>
    <submittedName>
        <fullName evidence="1">Uncharacterized protein</fullName>
    </submittedName>
</protein>
<accession>A0ABW8V135</accession>
<reference evidence="1 2" key="1">
    <citation type="submission" date="2024-08" db="EMBL/GenBank/DDBJ databases">
        <title>Tateyamaria sp. nov., isolated from marine algae.</title>
        <authorList>
            <person name="Choi B.J."/>
            <person name="Kim J.M."/>
            <person name="Lee J.K."/>
            <person name="Choi D.G."/>
            <person name="Bayburt H."/>
            <person name="Baek J.H."/>
            <person name="Han D.M."/>
            <person name="Jeon C.O."/>
        </authorList>
    </citation>
    <scope>NUCLEOTIDE SEQUENCE [LARGE SCALE GENOMIC DNA]</scope>
    <source>
        <strain evidence="1 2">KMU-156</strain>
    </source>
</reference>
<proteinExistence type="predicted"/>